<feature type="domain" description="4'-phosphopantetheinyl transferase" evidence="2">
    <location>
        <begin position="6"/>
        <end position="107"/>
    </location>
</feature>
<evidence type="ECO:0000256" key="1">
    <source>
        <dbReference type="ARBA" id="ARBA00022679"/>
    </source>
</evidence>
<evidence type="ECO:0000259" key="2">
    <source>
        <dbReference type="Pfam" id="PF01648"/>
    </source>
</evidence>
<dbReference type="EMBL" id="KV454208">
    <property type="protein sequence ID" value="ODQ62863.1"/>
    <property type="molecule type" value="Genomic_DNA"/>
</dbReference>
<dbReference type="Pfam" id="PF01648">
    <property type="entry name" value="ACPS"/>
    <property type="match status" value="1"/>
</dbReference>
<dbReference type="STRING" id="683960.A0A1E3PBS0"/>
<dbReference type="SUPFAM" id="SSF56214">
    <property type="entry name" value="4'-phosphopantetheinyl transferase"/>
    <property type="match status" value="1"/>
</dbReference>
<keyword evidence="4" id="KW-1185">Reference proteome</keyword>
<proteinExistence type="predicted"/>
<dbReference type="Proteomes" id="UP000094112">
    <property type="component" value="Unassembled WGS sequence"/>
</dbReference>
<organism evidence="3 4">
    <name type="scientific">Wickerhamomyces anomalus (strain ATCC 58044 / CBS 1984 / NCYC 433 / NRRL Y-366-8)</name>
    <name type="common">Yeast</name>
    <name type="synonym">Hansenula anomala</name>
    <dbReference type="NCBI Taxonomy" id="683960"/>
    <lineage>
        <taxon>Eukaryota</taxon>
        <taxon>Fungi</taxon>
        <taxon>Dikarya</taxon>
        <taxon>Ascomycota</taxon>
        <taxon>Saccharomycotina</taxon>
        <taxon>Saccharomycetes</taxon>
        <taxon>Phaffomycetales</taxon>
        <taxon>Wickerhamomycetaceae</taxon>
        <taxon>Wickerhamomyces</taxon>
    </lineage>
</organism>
<sequence length="137" mass="15714">MSKVLGIGTDIVKLARFKSIVLRNGLKSRQTETFAMKILHPEQELPLFQECVAKDQLDRTIRLLAGSWAMKEAVFKCLDDKVQQSQKFKQWYKYNADNGRPMVGGLYVQNNPKEEFLLSISHDDDTLIASVLRQLNN</sequence>
<dbReference type="AlphaFoldDB" id="A0A1E3PBS0"/>
<keyword evidence="1" id="KW-0808">Transferase</keyword>
<evidence type="ECO:0000313" key="3">
    <source>
        <dbReference type="EMBL" id="ODQ62863.1"/>
    </source>
</evidence>
<name>A0A1E3PBS0_WICAA</name>
<reference evidence="3 4" key="1">
    <citation type="journal article" date="2016" name="Proc. Natl. Acad. Sci. U.S.A.">
        <title>Comparative genomics of biotechnologically important yeasts.</title>
        <authorList>
            <person name="Riley R."/>
            <person name="Haridas S."/>
            <person name="Wolfe K.H."/>
            <person name="Lopes M.R."/>
            <person name="Hittinger C.T."/>
            <person name="Goeker M."/>
            <person name="Salamov A.A."/>
            <person name="Wisecaver J.H."/>
            <person name="Long T.M."/>
            <person name="Calvey C.H."/>
            <person name="Aerts A.L."/>
            <person name="Barry K.W."/>
            <person name="Choi C."/>
            <person name="Clum A."/>
            <person name="Coughlan A.Y."/>
            <person name="Deshpande S."/>
            <person name="Douglass A.P."/>
            <person name="Hanson S.J."/>
            <person name="Klenk H.-P."/>
            <person name="LaButti K.M."/>
            <person name="Lapidus A."/>
            <person name="Lindquist E.A."/>
            <person name="Lipzen A.M."/>
            <person name="Meier-Kolthoff J.P."/>
            <person name="Ohm R.A."/>
            <person name="Otillar R.P."/>
            <person name="Pangilinan J.L."/>
            <person name="Peng Y."/>
            <person name="Rokas A."/>
            <person name="Rosa C.A."/>
            <person name="Scheuner C."/>
            <person name="Sibirny A.A."/>
            <person name="Slot J.C."/>
            <person name="Stielow J.B."/>
            <person name="Sun H."/>
            <person name="Kurtzman C.P."/>
            <person name="Blackwell M."/>
            <person name="Grigoriev I.V."/>
            <person name="Jeffries T.W."/>
        </authorList>
    </citation>
    <scope>NUCLEOTIDE SEQUENCE [LARGE SCALE GENOMIC DNA]</scope>
    <source>
        <strain evidence="4">ATCC 58044 / CBS 1984 / NCYC 433 / NRRL Y-366-8</strain>
    </source>
</reference>
<dbReference type="InterPro" id="IPR008278">
    <property type="entry name" value="4-PPantetheinyl_Trfase_dom"/>
</dbReference>
<accession>A0A1E3PBS0</accession>
<gene>
    <name evidence="3" type="ORF">WICANDRAFT_25781</name>
</gene>
<dbReference type="OrthoDB" id="15433at2759"/>
<dbReference type="GO" id="GO:0000287">
    <property type="term" value="F:magnesium ion binding"/>
    <property type="evidence" value="ECO:0007669"/>
    <property type="project" value="InterPro"/>
</dbReference>
<dbReference type="RefSeq" id="XP_019042070.1">
    <property type="nucleotide sequence ID" value="XM_019181190.1"/>
</dbReference>
<protein>
    <recommendedName>
        <fullName evidence="2">4'-phosphopantetheinyl transferase domain-containing protein</fullName>
    </recommendedName>
</protein>
<evidence type="ECO:0000313" key="4">
    <source>
        <dbReference type="Proteomes" id="UP000094112"/>
    </source>
</evidence>
<dbReference type="GeneID" id="30198436"/>
<dbReference type="InterPro" id="IPR037143">
    <property type="entry name" value="4-PPantetheinyl_Trfase_dom_sf"/>
</dbReference>
<dbReference type="Gene3D" id="3.90.470.20">
    <property type="entry name" value="4'-phosphopantetheinyl transferase domain"/>
    <property type="match status" value="1"/>
</dbReference>
<dbReference type="GO" id="GO:0008897">
    <property type="term" value="F:holo-[acyl-carrier-protein] synthase activity"/>
    <property type="evidence" value="ECO:0007669"/>
    <property type="project" value="InterPro"/>
</dbReference>